<evidence type="ECO:0000313" key="8">
    <source>
        <dbReference type="EMBL" id="RDH30845.1"/>
    </source>
</evidence>
<protein>
    <recommendedName>
        <fullName evidence="7">MADS-box domain-containing protein</fullName>
    </recommendedName>
</protein>
<reference evidence="8 9" key="1">
    <citation type="submission" date="2018-07" db="EMBL/GenBank/DDBJ databases">
        <title>The genomes of Aspergillus section Nigri reveals drivers in fungal speciation.</title>
        <authorList>
            <consortium name="DOE Joint Genome Institute"/>
            <person name="Vesth T.C."/>
            <person name="Nybo J."/>
            <person name="Theobald S."/>
            <person name="Brandl J."/>
            <person name="Frisvad J.C."/>
            <person name="Nielsen K.F."/>
            <person name="Lyhne E.K."/>
            <person name="Kogle M.E."/>
            <person name="Kuo A."/>
            <person name="Riley R."/>
            <person name="Clum A."/>
            <person name="Nolan M."/>
            <person name="Lipzen A."/>
            <person name="Salamov A."/>
            <person name="Henrissat B."/>
            <person name="Wiebenga A."/>
            <person name="De vries R.P."/>
            <person name="Grigoriev I.V."/>
            <person name="Mortensen U.H."/>
            <person name="Andersen M.R."/>
            <person name="Baker S.E."/>
        </authorList>
    </citation>
    <scope>NUCLEOTIDE SEQUENCE [LARGE SCALE GENOMIC DNA]</scope>
    <source>
        <strain evidence="8 9">CBS 139.54b</strain>
    </source>
</reference>
<evidence type="ECO:0000256" key="1">
    <source>
        <dbReference type="ARBA" id="ARBA00004123"/>
    </source>
</evidence>
<feature type="region of interest" description="Disordered" evidence="6">
    <location>
        <begin position="1"/>
        <end position="21"/>
    </location>
</feature>
<evidence type="ECO:0000256" key="2">
    <source>
        <dbReference type="ARBA" id="ARBA00023015"/>
    </source>
</evidence>
<keyword evidence="2" id="KW-0805">Transcription regulation</keyword>
<dbReference type="SUPFAM" id="SSF55455">
    <property type="entry name" value="SRF-like"/>
    <property type="match status" value="1"/>
</dbReference>
<dbReference type="PROSITE" id="PS50066">
    <property type="entry name" value="MADS_BOX_2"/>
    <property type="match status" value="1"/>
</dbReference>
<dbReference type="EMBL" id="KZ852058">
    <property type="protein sequence ID" value="RDH30845.1"/>
    <property type="molecule type" value="Genomic_DNA"/>
</dbReference>
<keyword evidence="3" id="KW-0238">DNA-binding</keyword>
<evidence type="ECO:0000256" key="5">
    <source>
        <dbReference type="ARBA" id="ARBA00023242"/>
    </source>
</evidence>
<keyword evidence="5" id="KW-0539">Nucleus</keyword>
<dbReference type="RefSeq" id="XP_026623867.1">
    <property type="nucleotide sequence ID" value="XM_026767135.1"/>
</dbReference>
<gene>
    <name evidence="8" type="ORF">BDQ94DRAFT_148076</name>
</gene>
<evidence type="ECO:0000313" key="9">
    <source>
        <dbReference type="Proteomes" id="UP000253729"/>
    </source>
</evidence>
<evidence type="ECO:0000259" key="7">
    <source>
        <dbReference type="PROSITE" id="PS50066"/>
    </source>
</evidence>
<dbReference type="STRING" id="1341132.A0A3F3PVE7"/>
<dbReference type="GeneID" id="38135491"/>
<keyword evidence="4" id="KW-0804">Transcription</keyword>
<accession>A0A3F3PVE7</accession>
<evidence type="ECO:0000256" key="6">
    <source>
        <dbReference type="SAM" id="MobiDB-lite"/>
    </source>
</evidence>
<dbReference type="GO" id="GO:0003677">
    <property type="term" value="F:DNA binding"/>
    <property type="evidence" value="ECO:0007669"/>
    <property type="project" value="UniProtKB-KW"/>
</dbReference>
<name>A0A3F3PVE7_9EURO</name>
<dbReference type="InterPro" id="IPR036879">
    <property type="entry name" value="TF_MADSbox_sf"/>
</dbReference>
<evidence type="ECO:0000256" key="4">
    <source>
        <dbReference type="ARBA" id="ARBA00023163"/>
    </source>
</evidence>
<comment type="subcellular location">
    <subcellularLocation>
        <location evidence="1">Nucleus</location>
    </subcellularLocation>
</comment>
<dbReference type="InterPro" id="IPR002100">
    <property type="entry name" value="TF_MADSbox"/>
</dbReference>
<sequence length="99" mass="11845">MGKPRTLRHRRSDSAKSRRQQRYRRRTLLLLKAFEFCKECEADVSLMIRSKHNGEIFYFNSDNSWTLSRETLAMHYPRPKQVTWQELAAHYSDPSDVGR</sequence>
<dbReference type="GO" id="GO:0045944">
    <property type="term" value="P:positive regulation of transcription by RNA polymerase II"/>
    <property type="evidence" value="ECO:0007669"/>
    <property type="project" value="UniProtKB-ARBA"/>
</dbReference>
<dbReference type="Proteomes" id="UP000253729">
    <property type="component" value="Unassembled WGS sequence"/>
</dbReference>
<keyword evidence="9" id="KW-1185">Reference proteome</keyword>
<dbReference type="GO" id="GO:0046983">
    <property type="term" value="F:protein dimerization activity"/>
    <property type="evidence" value="ECO:0007669"/>
    <property type="project" value="InterPro"/>
</dbReference>
<dbReference type="GO" id="GO:0005634">
    <property type="term" value="C:nucleus"/>
    <property type="evidence" value="ECO:0007669"/>
    <property type="project" value="UniProtKB-SubCell"/>
</dbReference>
<dbReference type="AlphaFoldDB" id="A0A3F3PVE7"/>
<feature type="domain" description="MADS-box" evidence="7">
    <location>
        <begin position="10"/>
        <end position="62"/>
    </location>
</feature>
<organism evidence="8 9">
    <name type="scientific">Aspergillus welwitschiae</name>
    <dbReference type="NCBI Taxonomy" id="1341132"/>
    <lineage>
        <taxon>Eukaryota</taxon>
        <taxon>Fungi</taxon>
        <taxon>Dikarya</taxon>
        <taxon>Ascomycota</taxon>
        <taxon>Pezizomycotina</taxon>
        <taxon>Eurotiomycetes</taxon>
        <taxon>Eurotiomycetidae</taxon>
        <taxon>Eurotiales</taxon>
        <taxon>Aspergillaceae</taxon>
        <taxon>Aspergillus</taxon>
        <taxon>Aspergillus subgen. Circumdati</taxon>
    </lineage>
</organism>
<proteinExistence type="predicted"/>
<dbReference type="Pfam" id="PF00319">
    <property type="entry name" value="SRF-TF"/>
    <property type="match status" value="1"/>
</dbReference>
<evidence type="ECO:0000256" key="3">
    <source>
        <dbReference type="ARBA" id="ARBA00023125"/>
    </source>
</evidence>